<dbReference type="Proteomes" id="UP001281761">
    <property type="component" value="Unassembled WGS sequence"/>
</dbReference>
<feature type="region of interest" description="Disordered" evidence="8">
    <location>
        <begin position="408"/>
        <end position="438"/>
    </location>
</feature>
<gene>
    <name evidence="9" type="ORF">BLNAU_6407</name>
</gene>
<evidence type="ECO:0000256" key="8">
    <source>
        <dbReference type="SAM" id="MobiDB-lite"/>
    </source>
</evidence>
<dbReference type="PANTHER" id="PTHR23168">
    <property type="entry name" value="MITOTIC SPINDLE ASSEMBLY CHECKPOINT PROTEIN MAD1 MITOTIC ARREST DEFICIENT-LIKE PROTEIN 1"/>
    <property type="match status" value="1"/>
</dbReference>
<evidence type="ECO:0000256" key="5">
    <source>
        <dbReference type="ARBA" id="ARBA00023242"/>
    </source>
</evidence>
<dbReference type="EMBL" id="JARBJD010000036">
    <property type="protein sequence ID" value="KAK2958638.1"/>
    <property type="molecule type" value="Genomic_DNA"/>
</dbReference>
<dbReference type="PANTHER" id="PTHR23168:SF0">
    <property type="entry name" value="MITOTIC SPINDLE ASSEMBLY CHECKPOINT PROTEIN MAD1"/>
    <property type="match status" value="1"/>
</dbReference>
<keyword evidence="6" id="KW-0131">Cell cycle</keyword>
<evidence type="ECO:0000313" key="9">
    <source>
        <dbReference type="EMBL" id="KAK2958638.1"/>
    </source>
</evidence>
<evidence type="ECO:0000256" key="6">
    <source>
        <dbReference type="ARBA" id="ARBA00023306"/>
    </source>
</evidence>
<name>A0ABQ9Y4G3_9EUKA</name>
<comment type="similarity">
    <text evidence="2">Belongs to the MAD1 family.</text>
</comment>
<evidence type="ECO:0000256" key="3">
    <source>
        <dbReference type="ARBA" id="ARBA00022618"/>
    </source>
</evidence>
<keyword evidence="5" id="KW-0539">Nucleus</keyword>
<keyword evidence="10" id="KW-1185">Reference proteome</keyword>
<dbReference type="Gene3D" id="6.10.250.90">
    <property type="match status" value="1"/>
</dbReference>
<evidence type="ECO:0000256" key="1">
    <source>
        <dbReference type="ARBA" id="ARBA00004123"/>
    </source>
</evidence>
<keyword evidence="7" id="KW-0175">Coiled coil</keyword>
<reference evidence="9 10" key="1">
    <citation type="journal article" date="2022" name="bioRxiv">
        <title>Genomics of Preaxostyla Flagellates Illuminates Evolutionary Transitions and the Path Towards Mitochondrial Loss.</title>
        <authorList>
            <person name="Novak L.V.F."/>
            <person name="Treitli S.C."/>
            <person name="Pyrih J."/>
            <person name="Halakuc P."/>
            <person name="Pipaliya S.V."/>
            <person name="Vacek V."/>
            <person name="Brzon O."/>
            <person name="Soukal P."/>
            <person name="Eme L."/>
            <person name="Dacks J.B."/>
            <person name="Karnkowska A."/>
            <person name="Elias M."/>
            <person name="Hampl V."/>
        </authorList>
    </citation>
    <scope>NUCLEOTIDE SEQUENCE [LARGE SCALE GENOMIC DNA]</scope>
    <source>
        <strain evidence="9">NAU3</strain>
        <tissue evidence="9">Gut</tissue>
    </source>
</reference>
<proteinExistence type="inferred from homology"/>
<dbReference type="SUPFAM" id="SSF75704">
    <property type="entry name" value="Mitotic arrest deficient-like 1, Mad1"/>
    <property type="match status" value="1"/>
</dbReference>
<dbReference type="InterPro" id="IPR008672">
    <property type="entry name" value="Mad1"/>
</dbReference>
<dbReference type="Pfam" id="PF05557">
    <property type="entry name" value="MAD"/>
    <property type="match status" value="1"/>
</dbReference>
<accession>A0ABQ9Y4G3</accession>
<feature type="coiled-coil region" evidence="7">
    <location>
        <begin position="140"/>
        <end position="249"/>
    </location>
</feature>
<keyword evidence="4" id="KW-0498">Mitosis</keyword>
<feature type="coiled-coil region" evidence="7">
    <location>
        <begin position="460"/>
        <end position="529"/>
    </location>
</feature>
<sequence length="627" mass="71887">MSNLKRSPLALLTPATSAHYAIQFDTRFSHTDFIQTKEELRSLNEELRLKDKQLLAEMQKSSKLSQQVLEYKMAASSFEKQIADVVGSGNVVVPKSTMEQFDTKLEGLLDELTTFKDRYNEQCQQNLDIRNALTLCENEMNEQRLQVTQLTSSLAQKEEKLRQLSKENEIIPQLQTQISNLNKDLLLEKEKNEQIDQNVRTNEIIMKLQKENDILKKRSRTVELLEERVNLLEETKNERNERLSELETIAADKNKLSKQLSEWSVVQTACQCTYPADVVRSFETLQREKIILQKQADSFQQQLMDAERNVVVLTSKERESSIRTDTSERALAALRKEMIDKEVALRIAHRTQQIYRDILDASNSITPATSVQTAFTRMNELEAELRRTTDSLNAALAEKDRLITHLQSERHTMDQKEQDLKLQLEQAQSAKENDSRSSKVLHMILNPQEKTKDIKHAQEIAQLQSELDAARAQITALLNEKGLDQTTLARLVSNPASETHEVETLKRTNSELQTQIQRLKSAYAAKTREFMDACRELVGYNLEMIGEGEFRVSSVYAETSEDYLLFSRSVDGLHLLNTPFAETLRDQIEAYLEKCNSIPAFLSDLTLHSFGNQTYIPPSTMQFSAFA</sequence>
<dbReference type="Gene3D" id="3.30.457.60">
    <property type="match status" value="1"/>
</dbReference>
<keyword evidence="3" id="KW-0132">Cell division</keyword>
<evidence type="ECO:0000313" key="10">
    <source>
        <dbReference type="Proteomes" id="UP001281761"/>
    </source>
</evidence>
<evidence type="ECO:0000256" key="7">
    <source>
        <dbReference type="SAM" id="Coils"/>
    </source>
</evidence>
<feature type="coiled-coil region" evidence="7">
    <location>
        <begin position="282"/>
        <end position="316"/>
    </location>
</feature>
<organism evidence="9 10">
    <name type="scientific">Blattamonas nauphoetae</name>
    <dbReference type="NCBI Taxonomy" id="2049346"/>
    <lineage>
        <taxon>Eukaryota</taxon>
        <taxon>Metamonada</taxon>
        <taxon>Preaxostyla</taxon>
        <taxon>Oxymonadida</taxon>
        <taxon>Blattamonas</taxon>
    </lineage>
</organism>
<comment type="caution">
    <text evidence="9">The sequence shown here is derived from an EMBL/GenBank/DDBJ whole genome shotgun (WGS) entry which is preliminary data.</text>
</comment>
<protein>
    <submittedName>
        <fullName evidence="9">Mitotic spindle assembly checkpoint protein MAD1</fullName>
    </submittedName>
</protein>
<comment type="subcellular location">
    <subcellularLocation>
        <location evidence="1">Nucleus</location>
    </subcellularLocation>
</comment>
<feature type="compositionally biased region" description="Basic and acidic residues" evidence="8">
    <location>
        <begin position="408"/>
        <end position="422"/>
    </location>
</feature>
<evidence type="ECO:0000256" key="2">
    <source>
        <dbReference type="ARBA" id="ARBA00008029"/>
    </source>
</evidence>
<evidence type="ECO:0000256" key="4">
    <source>
        <dbReference type="ARBA" id="ARBA00022776"/>
    </source>
</evidence>